<name>A0A9P6WVU2_RHIOR</name>
<dbReference type="AlphaFoldDB" id="A0A9P6WVU2"/>
<comment type="caution">
    <text evidence="1">The sequence shown here is derived from an EMBL/GenBank/DDBJ whole genome shotgun (WGS) entry which is preliminary data.</text>
</comment>
<gene>
    <name evidence="1" type="ORF">G6F64_013181</name>
</gene>
<evidence type="ECO:0000313" key="2">
    <source>
        <dbReference type="Proteomes" id="UP000716291"/>
    </source>
</evidence>
<evidence type="ECO:0000313" key="1">
    <source>
        <dbReference type="EMBL" id="KAG1296554.1"/>
    </source>
</evidence>
<proteinExistence type="predicted"/>
<reference evidence="1" key="1">
    <citation type="journal article" date="2020" name="Microb. Genom.">
        <title>Genetic diversity of clinical and environmental Mucorales isolates obtained from an investigation of mucormycosis cases among solid organ transplant recipients.</title>
        <authorList>
            <person name="Nguyen M.H."/>
            <person name="Kaul D."/>
            <person name="Muto C."/>
            <person name="Cheng S.J."/>
            <person name="Richter R.A."/>
            <person name="Bruno V.M."/>
            <person name="Liu G."/>
            <person name="Beyhan S."/>
            <person name="Sundermann A.J."/>
            <person name="Mounaud S."/>
            <person name="Pasculle A.W."/>
            <person name="Nierman W.C."/>
            <person name="Driscoll E."/>
            <person name="Cumbie R."/>
            <person name="Clancy C.J."/>
            <person name="Dupont C.L."/>
        </authorList>
    </citation>
    <scope>NUCLEOTIDE SEQUENCE</scope>
    <source>
        <strain evidence="1">GL11</strain>
    </source>
</reference>
<sequence length="70" mass="7786">MPRALPQVTQDSIKSALMSNRRPKDIAGEFGIDPKTVRRYRNKLFGPMVPATRGVKRGSLFQLITTASRG</sequence>
<keyword evidence="2" id="KW-1185">Reference proteome</keyword>
<dbReference type="Proteomes" id="UP000716291">
    <property type="component" value="Unassembled WGS sequence"/>
</dbReference>
<protein>
    <submittedName>
        <fullName evidence="1">Uncharacterized protein</fullName>
    </submittedName>
</protein>
<dbReference type="EMBL" id="JAANQT010004950">
    <property type="protein sequence ID" value="KAG1296554.1"/>
    <property type="molecule type" value="Genomic_DNA"/>
</dbReference>
<organism evidence="1 2">
    <name type="scientific">Rhizopus oryzae</name>
    <name type="common">Mucormycosis agent</name>
    <name type="synonym">Rhizopus arrhizus var. delemar</name>
    <dbReference type="NCBI Taxonomy" id="64495"/>
    <lineage>
        <taxon>Eukaryota</taxon>
        <taxon>Fungi</taxon>
        <taxon>Fungi incertae sedis</taxon>
        <taxon>Mucoromycota</taxon>
        <taxon>Mucoromycotina</taxon>
        <taxon>Mucoromycetes</taxon>
        <taxon>Mucorales</taxon>
        <taxon>Mucorineae</taxon>
        <taxon>Rhizopodaceae</taxon>
        <taxon>Rhizopus</taxon>
    </lineage>
</organism>
<accession>A0A9P6WVU2</accession>